<keyword evidence="3" id="KW-0998">Cell outer membrane</keyword>
<keyword evidence="7" id="KW-1185">Reference proteome</keyword>
<dbReference type="EMBL" id="JBHSWI010000001">
    <property type="protein sequence ID" value="MFC6644426.1"/>
    <property type="molecule type" value="Genomic_DNA"/>
</dbReference>
<dbReference type="Proteomes" id="UP001596391">
    <property type="component" value="Unassembled WGS sequence"/>
</dbReference>
<protein>
    <submittedName>
        <fullName evidence="6">TonB-dependent receptor domain-containing protein</fullName>
    </submittedName>
</protein>
<dbReference type="InterPro" id="IPR036942">
    <property type="entry name" value="Beta-barrel_TonB_sf"/>
</dbReference>
<comment type="subcellular location">
    <subcellularLocation>
        <location evidence="1">Cell outer membrane</location>
    </subcellularLocation>
</comment>
<dbReference type="Pfam" id="PF25183">
    <property type="entry name" value="OMP_b-brl_4"/>
    <property type="match status" value="1"/>
</dbReference>
<keyword evidence="4" id="KW-0732">Signal</keyword>
<dbReference type="Gene3D" id="2.60.40.1120">
    <property type="entry name" value="Carboxypeptidase-like, regulatory domain"/>
    <property type="match status" value="1"/>
</dbReference>
<feature type="domain" description="TonB-dependent transporter Oar-like beta-barrel" evidence="5">
    <location>
        <begin position="256"/>
        <end position="1176"/>
    </location>
</feature>
<evidence type="ECO:0000259" key="5">
    <source>
        <dbReference type="Pfam" id="PF25183"/>
    </source>
</evidence>
<name>A0ABW1Z6X7_9BACT</name>
<evidence type="ECO:0000256" key="1">
    <source>
        <dbReference type="ARBA" id="ARBA00004442"/>
    </source>
</evidence>
<evidence type="ECO:0000313" key="7">
    <source>
        <dbReference type="Proteomes" id="UP001596391"/>
    </source>
</evidence>
<proteinExistence type="predicted"/>
<feature type="chain" id="PRO_5046596631" evidence="4">
    <location>
        <begin position="30"/>
        <end position="1183"/>
    </location>
</feature>
<dbReference type="InterPro" id="IPR008969">
    <property type="entry name" value="CarboxyPept-like_regulatory"/>
</dbReference>
<dbReference type="Pfam" id="PF13620">
    <property type="entry name" value="CarboxypepD_reg"/>
    <property type="match status" value="1"/>
</dbReference>
<sequence>MPFRPTWLVRRKLSLLPVALCLTATMAFTAPSVLHAQAQNTGELSGNISDQGHALVPNASVQLVNEDKGNVLTTKANAQGQYAFHDLLVGSYTLRVTAQGFSAFESHHISIDADSRFRVDAELKPGDVQATVQVDADAVAVDTQSATVQQVIDNQLVENLPLDGNNVVGLAAMLPGVTDVSAPTTFTDENGGATYSSNGSRSGSNLYLFDGLLWNNLYLNTGLNYPNHAVLNQVSVQLNNYTAQYGRNAGSIFNVVSKSGGNLVHGELFFHVHNSVTDASDYFSHKRPPQETYQFGGAVGGPIIRDKLFYELEYQSYVGNSPLQGNAATLSLADRGLNVDGTPHLCTPATGIPAGDTCADFSGDVKSGGNVNALIVNPVYTSPTTSVGTNPTTAISQLNSTWAAQGNSGTNPCIGILQAMTSSIGGYLPGAQIPSECLDPTIQRILKAGYMPLPDTVLGTSQFLYSSLIVPRPQHEYGGFARVDYNLSARQQMVFRFYRTENSDYTSIGANDSSYGVPNYERDQNGAIITAGSVSHTLIVTPNLLNTATLGYKRYDYSVLPADSSDLGTFGSLFSRPGHHSMPYMNIETRVHLGNSQNAYTQSVNENTEFRDDVSWQKGRHNFQFGVNYLYLQYLNHRDNVGSFTFEGNPGYTGSQAADFMMGLIYSMSVGNGQTIAGVQNAIYGYGQDTWRILPRLTLSLGVRYELPFMWRQPKGESATFIRGYQSQVFPNAPAGIAFVGDRGVPDSLVSTDYSNVSPRIGIAYDVFGNGRTAVRAGFGSFYDAIPATVVGLTQPYTYRAFYQNPAGSITNPLAGLPAIPADFTKGNASFPGLASIIYPDPNFKNGYTYAFNLGVQQQVSSGSTIEVLYIGRLGRKLLIPEDQNPSIIDCSGSYYASNPSLYCPTAILSAQYPLRSRYPGFNYGGQGVVRLTSAATSNYNALQVVYQQRTFKNLTVTANYSYSRTMDIASTLGTSNQLSQPDNIGFDYGPSSQNATHILNVGYRLTFPNARRGSAWVKNIVNNWSLNGMYNLRSGHPFNLTFGGDESGTDEQPQRVYLTPGVSPFLPSNRHRADKIKQWFNTAAFSKPAAFTFGNIGRNSMVGPAYTNIQMSLAKSIREDGIRKGMRSQIRLEVFNLFNTVNLGNPRATYSASSAQATTFGSINASGQNASRRIQFGFIQYF</sequence>
<evidence type="ECO:0000256" key="4">
    <source>
        <dbReference type="SAM" id="SignalP"/>
    </source>
</evidence>
<feature type="signal peptide" evidence="4">
    <location>
        <begin position="1"/>
        <end position="29"/>
    </location>
</feature>
<reference evidence="7" key="1">
    <citation type="journal article" date="2019" name="Int. J. Syst. Evol. Microbiol.">
        <title>The Global Catalogue of Microorganisms (GCM) 10K type strain sequencing project: providing services to taxonomists for standard genome sequencing and annotation.</title>
        <authorList>
            <consortium name="The Broad Institute Genomics Platform"/>
            <consortium name="The Broad Institute Genome Sequencing Center for Infectious Disease"/>
            <person name="Wu L."/>
            <person name="Ma J."/>
        </authorList>
    </citation>
    <scope>NUCLEOTIDE SEQUENCE [LARGE SCALE GENOMIC DNA]</scope>
    <source>
        <strain evidence="7">CGMCC 1.16026</strain>
    </source>
</reference>
<dbReference type="SUPFAM" id="SSF56935">
    <property type="entry name" value="Porins"/>
    <property type="match status" value="1"/>
</dbReference>
<dbReference type="InterPro" id="IPR057601">
    <property type="entry name" value="Oar-like_b-barrel"/>
</dbReference>
<dbReference type="Gene3D" id="2.40.170.20">
    <property type="entry name" value="TonB-dependent receptor, beta-barrel domain"/>
    <property type="match status" value="1"/>
</dbReference>
<evidence type="ECO:0000313" key="6">
    <source>
        <dbReference type="EMBL" id="MFC6644426.1"/>
    </source>
</evidence>
<gene>
    <name evidence="6" type="ORF">ACFQBQ_02225</name>
</gene>
<accession>A0ABW1Z6X7</accession>
<organism evidence="6 7">
    <name type="scientific">Granulicella cerasi</name>
    <dbReference type="NCBI Taxonomy" id="741063"/>
    <lineage>
        <taxon>Bacteria</taxon>
        <taxon>Pseudomonadati</taxon>
        <taxon>Acidobacteriota</taxon>
        <taxon>Terriglobia</taxon>
        <taxon>Terriglobales</taxon>
        <taxon>Acidobacteriaceae</taxon>
        <taxon>Granulicella</taxon>
    </lineage>
</organism>
<dbReference type="SUPFAM" id="SSF49464">
    <property type="entry name" value="Carboxypeptidase regulatory domain-like"/>
    <property type="match status" value="1"/>
</dbReference>
<evidence type="ECO:0000256" key="3">
    <source>
        <dbReference type="ARBA" id="ARBA00023237"/>
    </source>
</evidence>
<keyword evidence="2" id="KW-0472">Membrane</keyword>
<dbReference type="RefSeq" id="WP_263372357.1">
    <property type="nucleotide sequence ID" value="NZ_JAGSYD010000004.1"/>
</dbReference>
<comment type="caution">
    <text evidence="6">The sequence shown here is derived from an EMBL/GenBank/DDBJ whole genome shotgun (WGS) entry which is preliminary data.</text>
</comment>
<evidence type="ECO:0000256" key="2">
    <source>
        <dbReference type="ARBA" id="ARBA00023136"/>
    </source>
</evidence>
<keyword evidence="6" id="KW-0675">Receptor</keyword>